<evidence type="ECO:0000313" key="7">
    <source>
        <dbReference type="EMBL" id="GMH55427.1"/>
    </source>
</evidence>
<feature type="transmembrane region" description="Helical" evidence="6">
    <location>
        <begin position="330"/>
        <end position="347"/>
    </location>
</feature>
<accession>A0A9W7DUJ2</accession>
<dbReference type="PANTHER" id="PTHR23504">
    <property type="entry name" value="MAJOR FACILITATOR SUPERFAMILY DOMAIN-CONTAINING PROTEIN 10"/>
    <property type="match status" value="1"/>
</dbReference>
<evidence type="ECO:0000256" key="6">
    <source>
        <dbReference type="SAM" id="Phobius"/>
    </source>
</evidence>
<keyword evidence="8" id="KW-1185">Reference proteome</keyword>
<evidence type="ECO:0000256" key="2">
    <source>
        <dbReference type="ARBA" id="ARBA00022448"/>
    </source>
</evidence>
<comment type="caution">
    <text evidence="7">The sequence shown here is derived from an EMBL/GenBank/DDBJ whole genome shotgun (WGS) entry which is preliminary data.</text>
</comment>
<feature type="transmembrane region" description="Helical" evidence="6">
    <location>
        <begin position="189"/>
        <end position="217"/>
    </location>
</feature>
<dbReference type="SUPFAM" id="SSF103473">
    <property type="entry name" value="MFS general substrate transporter"/>
    <property type="match status" value="1"/>
</dbReference>
<keyword evidence="4 6" id="KW-1133">Transmembrane helix</keyword>
<feature type="non-terminal residue" evidence="7">
    <location>
        <position position="438"/>
    </location>
</feature>
<name>A0A9W7DUJ2_9STRA</name>
<evidence type="ECO:0000313" key="8">
    <source>
        <dbReference type="Proteomes" id="UP001165082"/>
    </source>
</evidence>
<sequence>MGAAEAIKGLLSAISGGWWGMWSDTNGRRPALLYTVLGTASSTILLSFSSLIPLLFPSLLLPTKTVLTAWLVLFTLSGLFSSTFTLTFAYISDSTQDSRSRLAGYGMALATFGLSFCVGPMAGGAVADWDAFVLRYNAGDGGGEDSRTREEEGEEEVAGEMAGEGEAIPGAGSVGADFTSVYQEGVRRVLLLSLVLVALDVIYILIRGITLTSLWSTSRTLNLPDPFQALRTFNLDPYLRCIGSVTFLYYTAVWSVISSLAFYCNKTLGFGPGRLGELMSLFGVCTVLAEGVLVRVAVPAFGPVRVAQAGLLTFAVQCAGFSVARKTSHVFALVTMSTVTNLVYPSIAGMVSEKVGKERIGETLGAVNSIKALTEGFGPLVFGVMMTGMEGTGWPGMPYLIAGAMSLAAYARTRDLKKIEDLGYLSEKYGGSGAETGG</sequence>
<keyword evidence="5 6" id="KW-0472">Membrane</keyword>
<feature type="transmembrane region" description="Helical" evidence="6">
    <location>
        <begin position="68"/>
        <end position="91"/>
    </location>
</feature>
<dbReference type="PANTHER" id="PTHR23504:SF1">
    <property type="entry name" value="GH21943P-RELATED"/>
    <property type="match status" value="1"/>
</dbReference>
<evidence type="ECO:0000256" key="4">
    <source>
        <dbReference type="ARBA" id="ARBA00022989"/>
    </source>
</evidence>
<dbReference type="InterPro" id="IPR011701">
    <property type="entry name" value="MFS"/>
</dbReference>
<dbReference type="GO" id="GO:0016020">
    <property type="term" value="C:membrane"/>
    <property type="evidence" value="ECO:0007669"/>
    <property type="project" value="UniProtKB-SubCell"/>
</dbReference>
<organism evidence="7 8">
    <name type="scientific">Triparma retinervis</name>
    <dbReference type="NCBI Taxonomy" id="2557542"/>
    <lineage>
        <taxon>Eukaryota</taxon>
        <taxon>Sar</taxon>
        <taxon>Stramenopiles</taxon>
        <taxon>Ochrophyta</taxon>
        <taxon>Bolidophyceae</taxon>
        <taxon>Parmales</taxon>
        <taxon>Triparmaceae</taxon>
        <taxon>Triparma</taxon>
    </lineage>
</organism>
<keyword evidence="3 6" id="KW-0812">Transmembrane</keyword>
<dbReference type="GO" id="GO:0022857">
    <property type="term" value="F:transmembrane transporter activity"/>
    <property type="evidence" value="ECO:0007669"/>
    <property type="project" value="InterPro"/>
</dbReference>
<gene>
    <name evidence="7" type="ORF">TrRE_jg7098</name>
</gene>
<evidence type="ECO:0000256" key="3">
    <source>
        <dbReference type="ARBA" id="ARBA00022692"/>
    </source>
</evidence>
<dbReference type="Gene3D" id="1.20.1250.20">
    <property type="entry name" value="MFS general substrate transporter like domains"/>
    <property type="match status" value="1"/>
</dbReference>
<comment type="subcellular location">
    <subcellularLocation>
        <location evidence="1">Membrane</location>
        <topology evidence="1">Multi-pass membrane protein</topology>
    </subcellularLocation>
</comment>
<dbReference type="OrthoDB" id="419616at2759"/>
<feature type="transmembrane region" description="Helical" evidence="6">
    <location>
        <begin position="237"/>
        <end position="263"/>
    </location>
</feature>
<evidence type="ECO:0000256" key="5">
    <source>
        <dbReference type="ARBA" id="ARBA00023136"/>
    </source>
</evidence>
<dbReference type="Proteomes" id="UP001165082">
    <property type="component" value="Unassembled WGS sequence"/>
</dbReference>
<evidence type="ECO:0000256" key="1">
    <source>
        <dbReference type="ARBA" id="ARBA00004141"/>
    </source>
</evidence>
<feature type="transmembrane region" description="Helical" evidence="6">
    <location>
        <begin position="392"/>
        <end position="411"/>
    </location>
</feature>
<feature type="transmembrane region" description="Helical" evidence="6">
    <location>
        <begin position="304"/>
        <end position="323"/>
    </location>
</feature>
<evidence type="ECO:0008006" key="9">
    <source>
        <dbReference type="Google" id="ProtNLM"/>
    </source>
</evidence>
<dbReference type="AlphaFoldDB" id="A0A9W7DUJ2"/>
<dbReference type="EMBL" id="BRXZ01000842">
    <property type="protein sequence ID" value="GMH55427.1"/>
    <property type="molecule type" value="Genomic_DNA"/>
</dbReference>
<keyword evidence="2" id="KW-0813">Transport</keyword>
<dbReference type="InterPro" id="IPR036259">
    <property type="entry name" value="MFS_trans_sf"/>
</dbReference>
<reference evidence="7" key="1">
    <citation type="submission" date="2022-07" db="EMBL/GenBank/DDBJ databases">
        <title>Genome analysis of Parmales, a sister group of diatoms, reveals the evolutionary specialization of diatoms from phago-mixotrophs to photoautotrophs.</title>
        <authorList>
            <person name="Ban H."/>
            <person name="Sato S."/>
            <person name="Yoshikawa S."/>
            <person name="Kazumasa Y."/>
            <person name="Nakamura Y."/>
            <person name="Ichinomiya M."/>
            <person name="Saitoh K."/>
            <person name="Sato N."/>
            <person name="Blanc-Mathieu R."/>
            <person name="Endo H."/>
            <person name="Kuwata A."/>
            <person name="Ogata H."/>
        </authorList>
    </citation>
    <scope>NUCLEOTIDE SEQUENCE</scope>
</reference>
<proteinExistence type="predicted"/>
<feature type="transmembrane region" description="Helical" evidence="6">
    <location>
        <begin position="31"/>
        <end position="56"/>
    </location>
</feature>
<protein>
    <recommendedName>
        <fullName evidence="9">MFS general substrate transporter</fullName>
    </recommendedName>
</protein>
<dbReference type="Pfam" id="PF07690">
    <property type="entry name" value="MFS_1"/>
    <property type="match status" value="2"/>
</dbReference>